<evidence type="ECO:0000256" key="2">
    <source>
        <dbReference type="SAM" id="Phobius"/>
    </source>
</evidence>
<gene>
    <name evidence="3" type="ORF">L596_029836</name>
</gene>
<dbReference type="AlphaFoldDB" id="A0A4U5LQZ1"/>
<keyword evidence="4" id="KW-1185">Reference proteome</keyword>
<keyword evidence="2" id="KW-0472">Membrane</keyword>
<proteinExistence type="predicted"/>
<reference evidence="3 4" key="2">
    <citation type="journal article" date="2019" name="G3 (Bethesda)">
        <title>Hybrid Assembly of the Genome of the Entomopathogenic Nematode Steinernema carpocapsae Identifies the X-Chromosome.</title>
        <authorList>
            <person name="Serra L."/>
            <person name="Macchietto M."/>
            <person name="Macias-Munoz A."/>
            <person name="McGill C.J."/>
            <person name="Rodriguez I.M."/>
            <person name="Rodriguez B."/>
            <person name="Murad R."/>
            <person name="Mortazavi A."/>
        </authorList>
    </citation>
    <scope>NUCLEOTIDE SEQUENCE [LARGE SCALE GENOMIC DNA]</scope>
    <source>
        <strain evidence="3 4">ALL</strain>
    </source>
</reference>
<feature type="compositionally biased region" description="Low complexity" evidence="1">
    <location>
        <begin position="242"/>
        <end position="260"/>
    </location>
</feature>
<protein>
    <submittedName>
        <fullName evidence="3">Uncharacterized protein</fullName>
    </submittedName>
</protein>
<evidence type="ECO:0000313" key="3">
    <source>
        <dbReference type="EMBL" id="TKR58384.1"/>
    </source>
</evidence>
<dbReference type="Proteomes" id="UP000298663">
    <property type="component" value="Unassembled WGS sequence"/>
</dbReference>
<name>A0A4U5LQZ1_STECR</name>
<keyword evidence="2" id="KW-1133">Transmembrane helix</keyword>
<reference evidence="3 4" key="1">
    <citation type="journal article" date="2015" name="Genome Biol.">
        <title>Comparative genomics of Steinernema reveals deeply conserved gene regulatory networks.</title>
        <authorList>
            <person name="Dillman A.R."/>
            <person name="Macchietto M."/>
            <person name="Porter C.F."/>
            <person name="Rogers A."/>
            <person name="Williams B."/>
            <person name="Antoshechkin I."/>
            <person name="Lee M.M."/>
            <person name="Goodwin Z."/>
            <person name="Lu X."/>
            <person name="Lewis E.E."/>
            <person name="Goodrich-Blair H."/>
            <person name="Stock S.P."/>
            <person name="Adams B.J."/>
            <person name="Sternberg P.W."/>
            <person name="Mortazavi A."/>
        </authorList>
    </citation>
    <scope>NUCLEOTIDE SEQUENCE [LARGE SCALE GENOMIC DNA]</scope>
    <source>
        <strain evidence="3 4">ALL</strain>
    </source>
</reference>
<keyword evidence="2" id="KW-0812">Transmembrane</keyword>
<evidence type="ECO:0000256" key="1">
    <source>
        <dbReference type="SAM" id="MobiDB-lite"/>
    </source>
</evidence>
<feature type="compositionally biased region" description="Basic and acidic residues" evidence="1">
    <location>
        <begin position="195"/>
        <end position="220"/>
    </location>
</feature>
<feature type="transmembrane region" description="Helical" evidence="2">
    <location>
        <begin position="21"/>
        <end position="41"/>
    </location>
</feature>
<feature type="compositionally biased region" description="Polar residues" evidence="1">
    <location>
        <begin position="221"/>
        <end position="241"/>
    </location>
</feature>
<feature type="region of interest" description="Disordered" evidence="1">
    <location>
        <begin position="166"/>
        <end position="294"/>
    </location>
</feature>
<organism evidence="3 4">
    <name type="scientific">Steinernema carpocapsae</name>
    <name type="common">Entomopathogenic nematode</name>
    <dbReference type="NCBI Taxonomy" id="34508"/>
    <lineage>
        <taxon>Eukaryota</taxon>
        <taxon>Metazoa</taxon>
        <taxon>Ecdysozoa</taxon>
        <taxon>Nematoda</taxon>
        <taxon>Chromadorea</taxon>
        <taxon>Rhabditida</taxon>
        <taxon>Tylenchina</taxon>
        <taxon>Panagrolaimomorpha</taxon>
        <taxon>Strongyloidoidea</taxon>
        <taxon>Steinernematidae</taxon>
        <taxon>Steinernema</taxon>
    </lineage>
</organism>
<comment type="caution">
    <text evidence="3">The sequence shown here is derived from an EMBL/GenBank/DDBJ whole genome shotgun (WGS) entry which is preliminary data.</text>
</comment>
<accession>A0A4U5LQZ1</accession>
<evidence type="ECO:0000313" key="4">
    <source>
        <dbReference type="Proteomes" id="UP000298663"/>
    </source>
</evidence>
<dbReference type="EMBL" id="AZBU02000013">
    <property type="protein sequence ID" value="TKR58384.1"/>
    <property type="molecule type" value="Genomic_DNA"/>
</dbReference>
<feature type="transmembrane region" description="Helical" evidence="2">
    <location>
        <begin position="128"/>
        <end position="148"/>
    </location>
</feature>
<sequence>MGLSGNAPFAVGRCERSGRSATMTLLRAVLLGFLCFMSSLASTDFSSSTTSTNSTAAKLNITTPTLTITSTTEATESTVLPSIATEEAIIVTTPIPPLADFEDEFHTLIPRNDDHLPFQIDDLFERTFLMMQIAIFVLVKLSVGFFVLTPIYSKLTSPDFDDKNPTFHGIVEASPTVQEPAPAPPVDSEEIREEDEARPSRERTTEAHKISRVSHCEPKSRNSSQVSKTSQASNASKVSQAVSRESQSQLQESQGQVSEGGQVGEGGQVSENQLPDTSGIEGTSMAGGTTQRGFSINGYIVEDGNTTLR</sequence>